<dbReference type="EMBL" id="JAGXFD010000001">
    <property type="protein sequence ID" value="MBZ9566104.1"/>
    <property type="molecule type" value="Genomic_DNA"/>
</dbReference>
<evidence type="ECO:0000256" key="3">
    <source>
        <dbReference type="ARBA" id="ARBA00022989"/>
    </source>
</evidence>
<evidence type="ECO:0000313" key="8">
    <source>
        <dbReference type="Proteomes" id="UP001319883"/>
    </source>
</evidence>
<sequence length="422" mass="45967">MAGCLSLVLYAALGVLWSDVGGDAGTLTAALGLIAVLTYGGAMRRSAALWLLLAAIGVQVLSWTLGYFHHPQWVTRNPEVDRLAKLFIFIAVAWWLGGSTRNTLWLWALALAGFLAATLVLGGPQEWWQGLQGQRIGFGIRNNQHGSMLFGVALLGWVVFARRVMRPRGTWVAWRVGLWGLVLAMCLTGVAIGQTRAVWLALAVSLPLAGLVALAVVRRYGAGRSLRRPLLLTLGAGVLLVGLAVALFGDTLAERVTTESGVITQLMQGNLEQVPYTSIGIRIHSWVAALQWIAERPLVGWGGEGRSLVIDHTPWLPDFVKADFGHLHNFFIEVWVAYGLLGVAVIAALAAWIGRGTWLAWRGGAMPGDVALFGAAFFVYWVIVNQFESYDSFWTGVYVHNLVVGGLVTHYWRWRYGSRGAA</sequence>
<protein>
    <submittedName>
        <fullName evidence="7">O-antigen ligase family protein</fullName>
    </submittedName>
</protein>
<keyword evidence="3 5" id="KW-1133">Transmembrane helix</keyword>
<proteinExistence type="predicted"/>
<dbReference type="Pfam" id="PF04932">
    <property type="entry name" value="Wzy_C"/>
    <property type="match status" value="1"/>
</dbReference>
<comment type="subcellular location">
    <subcellularLocation>
        <location evidence="1">Membrane</location>
        <topology evidence="1">Multi-pass membrane protein</topology>
    </subcellularLocation>
</comment>
<evidence type="ECO:0000313" key="7">
    <source>
        <dbReference type="EMBL" id="MBZ9566104.1"/>
    </source>
</evidence>
<feature type="domain" description="O-antigen ligase-related" evidence="6">
    <location>
        <begin position="182"/>
        <end position="346"/>
    </location>
</feature>
<feature type="transmembrane region" description="Helical" evidence="5">
    <location>
        <begin position="104"/>
        <end position="123"/>
    </location>
</feature>
<comment type="caution">
    <text evidence="7">The sequence shown here is derived from an EMBL/GenBank/DDBJ whole genome shotgun (WGS) entry which is preliminary data.</text>
</comment>
<dbReference type="PANTHER" id="PTHR37422:SF13">
    <property type="entry name" value="LIPOPOLYSACCHARIDE BIOSYNTHESIS PROTEIN PA4999-RELATED"/>
    <property type="match status" value="1"/>
</dbReference>
<feature type="transmembrane region" description="Helical" evidence="5">
    <location>
        <begin position="143"/>
        <end position="160"/>
    </location>
</feature>
<evidence type="ECO:0000256" key="1">
    <source>
        <dbReference type="ARBA" id="ARBA00004141"/>
    </source>
</evidence>
<name>A0ABS7WU18_9GAMM</name>
<feature type="transmembrane region" description="Helical" evidence="5">
    <location>
        <begin position="49"/>
        <end position="68"/>
    </location>
</feature>
<feature type="transmembrane region" description="Helical" evidence="5">
    <location>
        <begin position="366"/>
        <end position="387"/>
    </location>
</feature>
<feature type="transmembrane region" description="Helical" evidence="5">
    <location>
        <begin position="393"/>
        <end position="412"/>
    </location>
</feature>
<feature type="transmembrane region" description="Helical" evidence="5">
    <location>
        <begin position="80"/>
        <end position="97"/>
    </location>
</feature>
<keyword evidence="2 5" id="KW-0812">Transmembrane</keyword>
<accession>A0ABS7WU18</accession>
<evidence type="ECO:0000259" key="6">
    <source>
        <dbReference type="Pfam" id="PF04932"/>
    </source>
</evidence>
<keyword evidence="7" id="KW-0436">Ligase</keyword>
<feature type="transmembrane region" description="Helical" evidence="5">
    <location>
        <begin position="198"/>
        <end position="217"/>
    </location>
</feature>
<keyword evidence="8" id="KW-1185">Reference proteome</keyword>
<feature type="transmembrane region" description="Helical" evidence="5">
    <location>
        <begin position="229"/>
        <end position="249"/>
    </location>
</feature>
<dbReference type="InterPro" id="IPR007016">
    <property type="entry name" value="O-antigen_ligase-rel_domated"/>
</dbReference>
<dbReference type="GO" id="GO:0016874">
    <property type="term" value="F:ligase activity"/>
    <property type="evidence" value="ECO:0007669"/>
    <property type="project" value="UniProtKB-KW"/>
</dbReference>
<gene>
    <name evidence="7" type="ORF">KGQ91_00120</name>
</gene>
<organism evidence="7 8">
    <name type="scientific">Modicisalibacter tunisiensis</name>
    <dbReference type="NCBI Taxonomy" id="390637"/>
    <lineage>
        <taxon>Bacteria</taxon>
        <taxon>Pseudomonadati</taxon>
        <taxon>Pseudomonadota</taxon>
        <taxon>Gammaproteobacteria</taxon>
        <taxon>Oceanospirillales</taxon>
        <taxon>Halomonadaceae</taxon>
        <taxon>Modicisalibacter</taxon>
    </lineage>
</organism>
<feature type="transmembrane region" description="Helical" evidence="5">
    <location>
        <begin position="335"/>
        <end position="354"/>
    </location>
</feature>
<evidence type="ECO:0000256" key="5">
    <source>
        <dbReference type="SAM" id="Phobius"/>
    </source>
</evidence>
<reference evidence="7 8" key="1">
    <citation type="submission" date="2021-05" db="EMBL/GenBank/DDBJ databases">
        <title>Petroleum and Energy Research Collection (APPE): ex situ preservation of microbial diversity associated with the oil industry and exploitation of its biotechnological potential.</title>
        <authorList>
            <person name="Paixao C.T.M."/>
            <person name="Gomes M.B."/>
            <person name="Oliveira V.M."/>
        </authorList>
    </citation>
    <scope>NUCLEOTIDE SEQUENCE [LARGE SCALE GENOMIC DNA]</scope>
    <source>
        <strain evidence="7 8">LIT2</strain>
    </source>
</reference>
<dbReference type="Proteomes" id="UP001319883">
    <property type="component" value="Unassembled WGS sequence"/>
</dbReference>
<feature type="transmembrane region" description="Helical" evidence="5">
    <location>
        <begin position="172"/>
        <end position="192"/>
    </location>
</feature>
<dbReference type="InterPro" id="IPR051533">
    <property type="entry name" value="WaaL-like"/>
</dbReference>
<evidence type="ECO:0000256" key="2">
    <source>
        <dbReference type="ARBA" id="ARBA00022692"/>
    </source>
</evidence>
<dbReference type="PANTHER" id="PTHR37422">
    <property type="entry name" value="TEICHURONIC ACID BIOSYNTHESIS PROTEIN TUAE"/>
    <property type="match status" value="1"/>
</dbReference>
<keyword evidence="4 5" id="KW-0472">Membrane</keyword>
<feature type="transmembrane region" description="Helical" evidence="5">
    <location>
        <begin position="24"/>
        <end position="42"/>
    </location>
</feature>
<evidence type="ECO:0000256" key="4">
    <source>
        <dbReference type="ARBA" id="ARBA00023136"/>
    </source>
</evidence>